<gene>
    <name evidence="12" type="ORF">BD324DRAFT_579212</name>
</gene>
<name>A0A1Y1UJ09_9TREE</name>
<dbReference type="Pfam" id="PF00083">
    <property type="entry name" value="Sugar_tr"/>
    <property type="match status" value="1"/>
</dbReference>
<keyword evidence="7 10" id="KW-0472">Membrane</keyword>
<dbReference type="GeneID" id="33555171"/>
<feature type="transmembrane region" description="Helical" evidence="10">
    <location>
        <begin position="409"/>
        <end position="431"/>
    </location>
</feature>
<dbReference type="Proteomes" id="UP000193218">
    <property type="component" value="Unassembled WGS sequence"/>
</dbReference>
<evidence type="ECO:0000256" key="5">
    <source>
        <dbReference type="ARBA" id="ARBA00022692"/>
    </source>
</evidence>
<sequence>MEKYEADRIEVEAIPPLPTDDLVKTDQNAQAARAAADVEHRMGLIESARMYPKAILFSVIMSLGIVMEGYDTALLGNFFAQPAFQLKFGHLADNGTHQVSAPWQAGLGNGAAIGEICGLWAAGLLADKYGYKRTLMGAMVFLIGAIFICFFAVNIPMLFVGEILCGLPWGALQTLTTTYAADVTPIHLRHVMTSYVNLCWVAGQLISSGVLRAFVDNTTQWGWKIPYAIQWVWPVPILIGIAFAPESPYWLVRQGRENDARKALLALTSEKNIHFNVDDTVAMMIHTNEHERQISEGTSYLDCFKGVDGRRTEIACMAWISQVTCGIWFGGNITYFLEQAGFDPKKSFDFGVGENALGFCATILSWYVMTRIGRRTLFVTGIWTLFTILCLVGFLGIPKLSPAIGYSQGALMCLYVLTYDLTVGPTVYTIVSEIPSSRLRIKTVVIARNAYNVASIVANELNAPILNPTAWNLRGKGGFVWCGFCLISAVWAYFRLPETKGLSYEELDILFENKVPAKSFKSSHVEAYQPGEVVRG</sequence>
<protein>
    <submittedName>
        <fullName evidence="12">General substrate transporter</fullName>
    </submittedName>
</protein>
<dbReference type="PANTHER" id="PTHR48022">
    <property type="entry name" value="PLASTIDIC GLUCOSE TRANSPORTER 4"/>
    <property type="match status" value="1"/>
</dbReference>
<dbReference type="FunFam" id="1.20.1250.20:FF:000254">
    <property type="entry name" value="MAL31p Maltose permease"/>
    <property type="match status" value="1"/>
</dbReference>
<evidence type="ECO:0000256" key="2">
    <source>
        <dbReference type="ARBA" id="ARBA00010992"/>
    </source>
</evidence>
<dbReference type="OrthoDB" id="6612291at2759"/>
<evidence type="ECO:0000256" key="3">
    <source>
        <dbReference type="ARBA" id="ARBA00022448"/>
    </source>
</evidence>
<feature type="transmembrane region" description="Helical" evidence="10">
    <location>
        <begin position="107"/>
        <end position="126"/>
    </location>
</feature>
<dbReference type="AlphaFoldDB" id="A0A1Y1UJ09"/>
<evidence type="ECO:0000256" key="8">
    <source>
        <dbReference type="ARBA" id="ARBA00049119"/>
    </source>
</evidence>
<accession>A0A1Y1UJ09</accession>
<keyword evidence="5 10" id="KW-0812">Transmembrane</keyword>
<evidence type="ECO:0000256" key="7">
    <source>
        <dbReference type="ARBA" id="ARBA00023136"/>
    </source>
</evidence>
<dbReference type="InterPro" id="IPR036259">
    <property type="entry name" value="MFS_trans_sf"/>
</dbReference>
<evidence type="ECO:0000256" key="9">
    <source>
        <dbReference type="RuleBase" id="RU003346"/>
    </source>
</evidence>
<evidence type="ECO:0000313" key="12">
    <source>
        <dbReference type="EMBL" id="ORX38048.1"/>
    </source>
</evidence>
<feature type="transmembrane region" description="Helical" evidence="10">
    <location>
        <begin position="348"/>
        <end position="369"/>
    </location>
</feature>
<evidence type="ECO:0000256" key="10">
    <source>
        <dbReference type="SAM" id="Phobius"/>
    </source>
</evidence>
<comment type="subcellular location">
    <subcellularLocation>
        <location evidence="1">Membrane</location>
        <topology evidence="1">Multi-pass membrane protein</topology>
    </subcellularLocation>
</comment>
<dbReference type="EMBL" id="NBSH01000005">
    <property type="protein sequence ID" value="ORX38048.1"/>
    <property type="molecule type" value="Genomic_DNA"/>
</dbReference>
<dbReference type="InterPro" id="IPR050360">
    <property type="entry name" value="MFS_Sugar_Transporters"/>
</dbReference>
<dbReference type="GO" id="GO:0016020">
    <property type="term" value="C:membrane"/>
    <property type="evidence" value="ECO:0007669"/>
    <property type="project" value="UniProtKB-SubCell"/>
</dbReference>
<evidence type="ECO:0000256" key="6">
    <source>
        <dbReference type="ARBA" id="ARBA00022989"/>
    </source>
</evidence>
<proteinExistence type="inferred from homology"/>
<keyword evidence="3 9" id="KW-0813">Transport</keyword>
<dbReference type="SUPFAM" id="SSF103473">
    <property type="entry name" value="MFS general substrate transporter"/>
    <property type="match status" value="1"/>
</dbReference>
<keyword evidence="6 10" id="KW-1133">Transmembrane helix</keyword>
<keyword evidence="4" id="KW-0762">Sugar transport</keyword>
<comment type="caution">
    <text evidence="12">The sequence shown here is derived from an EMBL/GenBank/DDBJ whole genome shotgun (WGS) entry which is preliminary data.</text>
</comment>
<dbReference type="InterPro" id="IPR003663">
    <property type="entry name" value="Sugar/inositol_transpt"/>
</dbReference>
<reference evidence="12 13" key="1">
    <citation type="submission" date="2017-03" db="EMBL/GenBank/DDBJ databases">
        <title>Widespread Adenine N6-methylation of Active Genes in Fungi.</title>
        <authorList>
            <consortium name="DOE Joint Genome Institute"/>
            <person name="Mondo S.J."/>
            <person name="Dannebaum R.O."/>
            <person name="Kuo R.C."/>
            <person name="Louie K.B."/>
            <person name="Bewick A.J."/>
            <person name="Labutti K."/>
            <person name="Haridas S."/>
            <person name="Kuo A."/>
            <person name="Salamov A."/>
            <person name="Ahrendt S.R."/>
            <person name="Lau R."/>
            <person name="Bowen B.P."/>
            <person name="Lipzen A."/>
            <person name="Sullivan W."/>
            <person name="Andreopoulos W.B."/>
            <person name="Clum A."/>
            <person name="Lindquist E."/>
            <person name="Daum C."/>
            <person name="Northen T.R."/>
            <person name="Ramamoorthy G."/>
            <person name="Schmitz R.J."/>
            <person name="Gryganskyi A."/>
            <person name="Culley D."/>
            <person name="Magnuson J."/>
            <person name="James T.Y."/>
            <person name="O'Malley M.A."/>
            <person name="Stajich J.E."/>
            <person name="Spatafora J.W."/>
            <person name="Visel A."/>
            <person name="Grigoriev I.V."/>
        </authorList>
    </citation>
    <scope>NUCLEOTIDE SEQUENCE [LARGE SCALE GENOMIC DNA]</scope>
    <source>
        <strain evidence="12 13">NRRL Y-17943</strain>
    </source>
</reference>
<feature type="transmembrane region" description="Helical" evidence="10">
    <location>
        <begin position="376"/>
        <end position="397"/>
    </location>
</feature>
<feature type="transmembrane region" description="Helical" evidence="10">
    <location>
        <begin position="314"/>
        <end position="336"/>
    </location>
</feature>
<organism evidence="12 13">
    <name type="scientific">Kockovaella imperatae</name>
    <dbReference type="NCBI Taxonomy" id="4999"/>
    <lineage>
        <taxon>Eukaryota</taxon>
        <taxon>Fungi</taxon>
        <taxon>Dikarya</taxon>
        <taxon>Basidiomycota</taxon>
        <taxon>Agaricomycotina</taxon>
        <taxon>Tremellomycetes</taxon>
        <taxon>Tremellales</taxon>
        <taxon>Cuniculitremaceae</taxon>
        <taxon>Kockovaella</taxon>
    </lineage>
</organism>
<dbReference type="PANTHER" id="PTHR48022:SF5">
    <property type="entry name" value="ALPHA-GLUCOSIDES PERMEASE MPH2-RELATED"/>
    <property type="match status" value="1"/>
</dbReference>
<feature type="transmembrane region" description="Helical" evidence="10">
    <location>
        <begin position="231"/>
        <end position="252"/>
    </location>
</feature>
<evidence type="ECO:0000256" key="1">
    <source>
        <dbReference type="ARBA" id="ARBA00004141"/>
    </source>
</evidence>
<comment type="catalytic activity">
    <reaction evidence="8">
        <text>myo-inositol(out) + H(+)(out) = myo-inositol(in) + H(+)(in)</text>
        <dbReference type="Rhea" id="RHEA:60364"/>
        <dbReference type="ChEBI" id="CHEBI:15378"/>
        <dbReference type="ChEBI" id="CHEBI:17268"/>
    </reaction>
</comment>
<dbReference type="NCBIfam" id="TIGR00879">
    <property type="entry name" value="SP"/>
    <property type="match status" value="1"/>
</dbReference>
<feature type="transmembrane region" description="Helical" evidence="10">
    <location>
        <begin position="50"/>
        <end position="67"/>
    </location>
</feature>
<dbReference type="InParanoid" id="A0A1Y1UJ09"/>
<comment type="similarity">
    <text evidence="2 9">Belongs to the major facilitator superfamily. Sugar transporter (TC 2.A.1.1) family.</text>
</comment>
<evidence type="ECO:0000259" key="11">
    <source>
        <dbReference type="PROSITE" id="PS50850"/>
    </source>
</evidence>
<dbReference type="PROSITE" id="PS50850">
    <property type="entry name" value="MFS"/>
    <property type="match status" value="1"/>
</dbReference>
<dbReference type="Gene3D" id="1.20.1250.20">
    <property type="entry name" value="MFS general substrate transporter like domains"/>
    <property type="match status" value="1"/>
</dbReference>
<dbReference type="InterPro" id="IPR005828">
    <property type="entry name" value="MFS_sugar_transport-like"/>
</dbReference>
<dbReference type="GO" id="GO:0005351">
    <property type="term" value="F:carbohydrate:proton symporter activity"/>
    <property type="evidence" value="ECO:0007669"/>
    <property type="project" value="TreeGrafter"/>
</dbReference>
<keyword evidence="13" id="KW-1185">Reference proteome</keyword>
<dbReference type="InterPro" id="IPR020846">
    <property type="entry name" value="MFS_dom"/>
</dbReference>
<dbReference type="RefSeq" id="XP_021872035.1">
    <property type="nucleotide sequence ID" value="XM_022013363.1"/>
</dbReference>
<feature type="domain" description="Major facilitator superfamily (MFS) profile" evidence="11">
    <location>
        <begin position="57"/>
        <end position="500"/>
    </location>
</feature>
<evidence type="ECO:0000313" key="13">
    <source>
        <dbReference type="Proteomes" id="UP000193218"/>
    </source>
</evidence>
<feature type="transmembrane region" description="Helical" evidence="10">
    <location>
        <begin position="138"/>
        <end position="159"/>
    </location>
</feature>
<evidence type="ECO:0000256" key="4">
    <source>
        <dbReference type="ARBA" id="ARBA00022597"/>
    </source>
</evidence>
<feature type="transmembrane region" description="Helical" evidence="10">
    <location>
        <begin position="478"/>
        <end position="494"/>
    </location>
</feature>